<organism evidence="1 2">
    <name type="scientific">Oleiharenicola lentus</name>
    <dbReference type="NCBI Taxonomy" id="2508720"/>
    <lineage>
        <taxon>Bacteria</taxon>
        <taxon>Pseudomonadati</taxon>
        <taxon>Verrucomicrobiota</taxon>
        <taxon>Opitutia</taxon>
        <taxon>Opitutales</taxon>
        <taxon>Opitutaceae</taxon>
        <taxon>Oleiharenicola</taxon>
    </lineage>
</organism>
<accession>A0A4Q1C605</accession>
<comment type="caution">
    <text evidence="1">The sequence shown here is derived from an EMBL/GenBank/DDBJ whole genome shotgun (WGS) entry which is preliminary data.</text>
</comment>
<dbReference type="AlphaFoldDB" id="A0A4Q1C605"/>
<dbReference type="Proteomes" id="UP000290218">
    <property type="component" value="Unassembled WGS sequence"/>
</dbReference>
<proteinExistence type="predicted"/>
<evidence type="ECO:0000313" key="2">
    <source>
        <dbReference type="Proteomes" id="UP000290218"/>
    </source>
</evidence>
<dbReference type="EMBL" id="SDHX01000002">
    <property type="protein sequence ID" value="RXK53900.1"/>
    <property type="molecule type" value="Genomic_DNA"/>
</dbReference>
<dbReference type="OrthoDB" id="1368949at2"/>
<keyword evidence="2" id="KW-1185">Reference proteome</keyword>
<evidence type="ECO:0000313" key="1">
    <source>
        <dbReference type="EMBL" id="RXK53900.1"/>
    </source>
</evidence>
<protein>
    <submittedName>
        <fullName evidence="1">Uncharacterized protein</fullName>
    </submittedName>
</protein>
<reference evidence="1 2" key="1">
    <citation type="submission" date="2019-01" db="EMBL/GenBank/DDBJ databases">
        <title>Lacunisphaera sp. strain TWA-58.</title>
        <authorList>
            <person name="Chen W.-M."/>
        </authorList>
    </citation>
    <scope>NUCLEOTIDE SEQUENCE [LARGE SCALE GENOMIC DNA]</scope>
    <source>
        <strain evidence="1 2">TWA-58</strain>
    </source>
</reference>
<name>A0A4Q1C605_9BACT</name>
<gene>
    <name evidence="1" type="ORF">ESB00_17785</name>
</gene>
<sequence>MEAEVLLAALLVKKHSSQINEIVHALGILLALPSILEKGERVESLSLGAGNTGKGFDLETNRRIAEFTFIQWQGGSEVIRQNKIFKDFFFLAEAETDKTRELYTIGTEWPMKFFKSGRRLANILAGNAKLGTAFRRKYPKTFEHVREYYGSKKEVVAVMDLCEHLPVLREE</sequence>